<dbReference type="Gene3D" id="2.40.70.10">
    <property type="entry name" value="Acid Proteases"/>
    <property type="match status" value="2"/>
</dbReference>
<evidence type="ECO:0000313" key="2">
    <source>
        <dbReference type="EMBL" id="KEO73132.1"/>
    </source>
</evidence>
<dbReference type="InterPro" id="IPR021109">
    <property type="entry name" value="Peptidase_aspartic_dom_sf"/>
</dbReference>
<protein>
    <submittedName>
        <fullName evidence="2">Peptide-binding protein</fullName>
    </submittedName>
</protein>
<dbReference type="STRING" id="1048983.EL17_12290"/>
<dbReference type="Proteomes" id="UP000027821">
    <property type="component" value="Unassembled WGS sequence"/>
</dbReference>
<dbReference type="Pfam" id="PF13650">
    <property type="entry name" value="Asp_protease_2"/>
    <property type="match status" value="2"/>
</dbReference>
<dbReference type="PROSITE" id="PS50106">
    <property type="entry name" value="PDZ"/>
    <property type="match status" value="1"/>
</dbReference>
<dbReference type="SUPFAM" id="SSF50156">
    <property type="entry name" value="PDZ domain-like"/>
    <property type="match status" value="1"/>
</dbReference>
<comment type="caution">
    <text evidence="2">The sequence shown here is derived from an EMBL/GenBank/DDBJ whole genome shotgun (WGS) entry which is preliminary data.</text>
</comment>
<feature type="domain" description="PDZ" evidence="1">
    <location>
        <begin position="327"/>
        <end position="379"/>
    </location>
</feature>
<dbReference type="Pfam" id="PF00595">
    <property type="entry name" value="PDZ"/>
    <property type="match status" value="1"/>
</dbReference>
<dbReference type="EMBL" id="JMIH01000022">
    <property type="protein sequence ID" value="KEO73132.1"/>
    <property type="molecule type" value="Genomic_DNA"/>
</dbReference>
<dbReference type="AlphaFoldDB" id="A0A074LH94"/>
<dbReference type="InterPro" id="IPR001478">
    <property type="entry name" value="PDZ"/>
</dbReference>
<proteinExistence type="predicted"/>
<sequence length="415" mass="46588">MMRLCFISILLLLFVPSYHLYSQIPGFFMKGNVNRMEIPFMHHHDIIIIPVSINGSSPYNFLLDTGVKANLLFSKALGDELDLFYTRKLNLMGADGKSILTASISPNNKLDIGDLKGVAQTLLVLDEEFVSLDLVLGVAVHGVIGFEFFKFNPVKIDYDRKMITFYRSTALRKRPLGYKKLKVDMINAKPYIKGTIYQSDGSHLPAKLLIDTGANHSLLINPETSDKIIIPEVVLESDLGTSLGGDLSGVVGRVPQLKIGKLKFKRITASFPDKTEFSDIIIQTGRQGTIGSDILGKMKIILDYTRERMYYRRGDRYREPFEYDMSGITVRMMPTADNRIYVSQLRDGSPAEKAGIKQGDEIISVNGIPAEFWALTGITELFRSKDGKKIKIELIRQKGDVALVISKNITLRRQI</sequence>
<dbReference type="SMART" id="SM00228">
    <property type="entry name" value="PDZ"/>
    <property type="match status" value="1"/>
</dbReference>
<evidence type="ECO:0000259" key="1">
    <source>
        <dbReference type="PROSITE" id="PS50106"/>
    </source>
</evidence>
<organism evidence="2 3">
    <name type="scientific">Anditalea andensis</name>
    <dbReference type="NCBI Taxonomy" id="1048983"/>
    <lineage>
        <taxon>Bacteria</taxon>
        <taxon>Pseudomonadati</taxon>
        <taxon>Bacteroidota</taxon>
        <taxon>Cytophagia</taxon>
        <taxon>Cytophagales</taxon>
        <taxon>Cytophagaceae</taxon>
        <taxon>Anditalea</taxon>
    </lineage>
</organism>
<dbReference type="eggNOG" id="COG0793">
    <property type="taxonomic scope" value="Bacteria"/>
</dbReference>
<name>A0A074LH94_9BACT</name>
<dbReference type="Gene3D" id="2.30.42.10">
    <property type="match status" value="1"/>
</dbReference>
<dbReference type="InterPro" id="IPR036034">
    <property type="entry name" value="PDZ_sf"/>
</dbReference>
<keyword evidence="3" id="KW-1185">Reference proteome</keyword>
<gene>
    <name evidence="2" type="ORF">EL17_12290</name>
</gene>
<reference evidence="2 3" key="1">
    <citation type="submission" date="2014-04" db="EMBL/GenBank/DDBJ databases">
        <title>Characterization and application of a salt tolerant electro-active bacterium.</title>
        <authorList>
            <person name="Yang L."/>
            <person name="Wei S."/>
            <person name="Tay Q.X.M."/>
        </authorList>
    </citation>
    <scope>NUCLEOTIDE SEQUENCE [LARGE SCALE GENOMIC DNA]</scope>
    <source>
        <strain evidence="2 3">LY1</strain>
    </source>
</reference>
<accession>A0A074LH94</accession>
<evidence type="ECO:0000313" key="3">
    <source>
        <dbReference type="Proteomes" id="UP000027821"/>
    </source>
</evidence>